<reference evidence="1 2" key="1">
    <citation type="journal article" date="2016" name="DNA Res.">
        <title>The draft genome of MD-2 pineapple using hybrid error correction of long reads.</title>
        <authorList>
            <person name="Redwan R.M."/>
            <person name="Saidin A."/>
            <person name="Kumar S.V."/>
        </authorList>
    </citation>
    <scope>NUCLEOTIDE SEQUENCE [LARGE SCALE GENOMIC DNA]</scope>
    <source>
        <strain evidence="2">cv. MD2</strain>
        <tissue evidence="1">Leaf</tissue>
    </source>
</reference>
<sequence length="18" mass="2447">MRNRSRFRVRRRKRNCVR</sequence>
<proteinExistence type="predicted"/>
<comment type="caution">
    <text evidence="1">The sequence shown here is derived from an EMBL/GenBank/DDBJ whole genome shotgun (WGS) entry which is preliminary data.</text>
</comment>
<gene>
    <name evidence="1" type="ORF">ACMD2_01302</name>
</gene>
<evidence type="ECO:0000313" key="1">
    <source>
        <dbReference type="EMBL" id="OAY73900.1"/>
    </source>
</evidence>
<dbReference type="Proteomes" id="UP000092600">
    <property type="component" value="Unassembled WGS sequence"/>
</dbReference>
<accession>A0A199VAS5</accession>
<dbReference type="EMBL" id="LSRQ01002555">
    <property type="protein sequence ID" value="OAY73900.1"/>
    <property type="molecule type" value="Genomic_DNA"/>
</dbReference>
<organism evidence="1 2">
    <name type="scientific">Ananas comosus</name>
    <name type="common">Pineapple</name>
    <name type="synonym">Ananas ananas</name>
    <dbReference type="NCBI Taxonomy" id="4615"/>
    <lineage>
        <taxon>Eukaryota</taxon>
        <taxon>Viridiplantae</taxon>
        <taxon>Streptophyta</taxon>
        <taxon>Embryophyta</taxon>
        <taxon>Tracheophyta</taxon>
        <taxon>Spermatophyta</taxon>
        <taxon>Magnoliopsida</taxon>
        <taxon>Liliopsida</taxon>
        <taxon>Poales</taxon>
        <taxon>Bromeliaceae</taxon>
        <taxon>Bromelioideae</taxon>
        <taxon>Ananas</taxon>
    </lineage>
</organism>
<name>A0A199VAS5_ANACO</name>
<protein>
    <submittedName>
        <fullName evidence="1">Uncharacterized protein</fullName>
    </submittedName>
</protein>
<evidence type="ECO:0000313" key="2">
    <source>
        <dbReference type="Proteomes" id="UP000092600"/>
    </source>
</evidence>
<dbReference type="AlphaFoldDB" id="A0A199VAS5"/>